<dbReference type="EMBL" id="JAXOVC010000013">
    <property type="protein sequence ID" value="KAK4494913.1"/>
    <property type="molecule type" value="Genomic_DNA"/>
</dbReference>
<keyword evidence="1" id="KW-0732">Signal</keyword>
<protein>
    <submittedName>
        <fullName evidence="4">Uncharacterized protein</fullName>
    </submittedName>
</protein>
<evidence type="ECO:0000259" key="3">
    <source>
        <dbReference type="Pfam" id="PF23865"/>
    </source>
</evidence>
<evidence type="ECO:0000313" key="5">
    <source>
        <dbReference type="Proteomes" id="UP001305779"/>
    </source>
</evidence>
<comment type="caution">
    <text evidence="4">The sequence shown here is derived from an EMBL/GenBank/DDBJ whole genome shotgun (WGS) entry which is preliminary data.</text>
</comment>
<dbReference type="Pfam" id="PF23865">
    <property type="entry name" value="DUF7223"/>
    <property type="match status" value="1"/>
</dbReference>
<sequence>MPSFNVGAVAATLLATASILPASATPTFSEQRLNAREAVISYDPISPSAVEGFEVRSGGSQRRWTTGWSNTSTTGRPFGLRDSESFYWGTNGNPLANLTTYATGTGTKILSLERFNDVLNTAKCKDNNIVLTFIEEVQFDEIAQAWHWVNDASNNSIIFGTESAECNVADGDEGVRQPWLVTSAAFDDATNIVTLQAEPRTWQQAFSNWHLRVSNTGILPAEHQRRLLARNNNLDKRVSLDFTKFIPIAHSFTGASLSYGDLSLTCSDCEISGSLVFDIDISPRVLTTNPGLDGYVQFGTTGVSATVELTAELAKGEEPYSFEKDLFSIPLPYSIKIPHVMTLGPQLKYEMTGSIGKTSSAASLTTGLKLAIPNNARYRKSFDSSTENRMVAWTPKLTPIKPTFDISSSISANLAGAVRLVFEGSALGLDAEIGFSLAAPSFDISAAMSKECGKKKNKKGVEIDVGVGVKVEAYEVASAEFLGKEREVEAKQPIFETSTPAYSSCVAKATG</sequence>
<feature type="signal peptide" evidence="1">
    <location>
        <begin position="1"/>
        <end position="24"/>
    </location>
</feature>
<dbReference type="Proteomes" id="UP001305779">
    <property type="component" value="Unassembled WGS sequence"/>
</dbReference>
<evidence type="ECO:0000313" key="4">
    <source>
        <dbReference type="EMBL" id="KAK4494913.1"/>
    </source>
</evidence>
<feature type="domain" description="DUF7223" evidence="3">
    <location>
        <begin position="259"/>
        <end position="507"/>
    </location>
</feature>
<keyword evidence="5" id="KW-1185">Reference proteome</keyword>
<dbReference type="InterPro" id="IPR055647">
    <property type="entry name" value="DUF7223"/>
</dbReference>
<proteinExistence type="predicted"/>
<dbReference type="Pfam" id="PF22974">
    <property type="entry name" value="DUF7029"/>
    <property type="match status" value="1"/>
</dbReference>
<dbReference type="InterPro" id="IPR054293">
    <property type="entry name" value="DUF7029"/>
</dbReference>
<name>A0ABR0E0G4_ZASCE</name>
<evidence type="ECO:0000259" key="2">
    <source>
        <dbReference type="Pfam" id="PF22974"/>
    </source>
</evidence>
<organism evidence="4 5">
    <name type="scientific">Zasmidium cellare</name>
    <name type="common">Wine cellar mold</name>
    <name type="synonym">Racodium cellare</name>
    <dbReference type="NCBI Taxonomy" id="395010"/>
    <lineage>
        <taxon>Eukaryota</taxon>
        <taxon>Fungi</taxon>
        <taxon>Dikarya</taxon>
        <taxon>Ascomycota</taxon>
        <taxon>Pezizomycotina</taxon>
        <taxon>Dothideomycetes</taxon>
        <taxon>Dothideomycetidae</taxon>
        <taxon>Mycosphaerellales</taxon>
        <taxon>Mycosphaerellaceae</taxon>
        <taxon>Zasmidium</taxon>
    </lineage>
</organism>
<gene>
    <name evidence="4" type="ORF">PRZ48_014269</name>
</gene>
<evidence type="ECO:0000256" key="1">
    <source>
        <dbReference type="SAM" id="SignalP"/>
    </source>
</evidence>
<feature type="chain" id="PRO_5047127675" evidence="1">
    <location>
        <begin position="25"/>
        <end position="511"/>
    </location>
</feature>
<feature type="domain" description="DUF7029" evidence="2">
    <location>
        <begin position="105"/>
        <end position="209"/>
    </location>
</feature>
<accession>A0ABR0E0G4</accession>
<reference evidence="4 5" key="1">
    <citation type="journal article" date="2023" name="G3 (Bethesda)">
        <title>A chromosome-level genome assembly of Zasmidium syzygii isolated from banana leaves.</title>
        <authorList>
            <person name="van Westerhoven A.C."/>
            <person name="Mehrabi R."/>
            <person name="Talebi R."/>
            <person name="Steentjes M.B.F."/>
            <person name="Corcolon B."/>
            <person name="Chong P.A."/>
            <person name="Kema G.H.J."/>
            <person name="Seidl M.F."/>
        </authorList>
    </citation>
    <scope>NUCLEOTIDE SEQUENCE [LARGE SCALE GENOMIC DNA]</scope>
    <source>
        <strain evidence="4 5">P124</strain>
    </source>
</reference>